<protein>
    <recommendedName>
        <fullName evidence="3">Polynucleotide adenylyltransferase</fullName>
    </recommendedName>
</protein>
<dbReference type="PANTHER" id="PTHR13627">
    <property type="entry name" value="FUKUTIN RELATED PROTEIN"/>
    <property type="match status" value="1"/>
</dbReference>
<evidence type="ECO:0000313" key="2">
    <source>
        <dbReference type="Proteomes" id="UP001189429"/>
    </source>
</evidence>
<evidence type="ECO:0000313" key="1">
    <source>
        <dbReference type="EMBL" id="CAK0907007.1"/>
    </source>
</evidence>
<evidence type="ECO:0008006" key="3">
    <source>
        <dbReference type="Google" id="ProtNLM"/>
    </source>
</evidence>
<accession>A0ABN9Y7F2</accession>
<dbReference type="Proteomes" id="UP001189429">
    <property type="component" value="Unassembled WGS sequence"/>
</dbReference>
<name>A0ABN9Y7F2_9DINO</name>
<dbReference type="EMBL" id="CAUYUJ010021786">
    <property type="protein sequence ID" value="CAK0907007.1"/>
    <property type="molecule type" value="Genomic_DNA"/>
</dbReference>
<dbReference type="InterPro" id="IPR052613">
    <property type="entry name" value="LicD_transferase"/>
</dbReference>
<proteinExistence type="predicted"/>
<sequence length="228" mass="24199">MLGAVVDVFESAGVAHFLDYGSALGAHRLRGVLPGDADADLGVLAADYARAERALRSGLPGWLEVCLLPREGASELQQVVVRLRGGGACHDKPNVDVYGYAWRAGGDAGAAGGAQGVLERADLADRRGPHYGAVAARLALPAGCACLGGRGILAPLATSRATSRSATGAWARSACRRCEQDPAFEGRGVYYRPVQLWRDPAELLREMRERARWRGGRNATIGEKLSFF</sequence>
<reference evidence="1" key="1">
    <citation type="submission" date="2023-10" db="EMBL/GenBank/DDBJ databases">
        <authorList>
            <person name="Chen Y."/>
            <person name="Shah S."/>
            <person name="Dougan E. K."/>
            <person name="Thang M."/>
            <person name="Chan C."/>
        </authorList>
    </citation>
    <scope>NUCLEOTIDE SEQUENCE [LARGE SCALE GENOMIC DNA]</scope>
</reference>
<gene>
    <name evidence="1" type="ORF">PCOR1329_LOCUS82150</name>
</gene>
<comment type="caution">
    <text evidence="1">The sequence shown here is derived from an EMBL/GenBank/DDBJ whole genome shotgun (WGS) entry which is preliminary data.</text>
</comment>
<dbReference type="PANTHER" id="PTHR13627:SF31">
    <property type="entry name" value="RIBITOL 5-PHOSPHATE TRANSFERASE FKRP"/>
    <property type="match status" value="1"/>
</dbReference>
<feature type="non-terminal residue" evidence="1">
    <location>
        <position position="228"/>
    </location>
</feature>
<organism evidence="1 2">
    <name type="scientific">Prorocentrum cordatum</name>
    <dbReference type="NCBI Taxonomy" id="2364126"/>
    <lineage>
        <taxon>Eukaryota</taxon>
        <taxon>Sar</taxon>
        <taxon>Alveolata</taxon>
        <taxon>Dinophyceae</taxon>
        <taxon>Prorocentrales</taxon>
        <taxon>Prorocentraceae</taxon>
        <taxon>Prorocentrum</taxon>
    </lineage>
</organism>
<keyword evidence="2" id="KW-1185">Reference proteome</keyword>